<dbReference type="InterPro" id="IPR002562">
    <property type="entry name" value="3'-5'_exonuclease_dom"/>
</dbReference>
<organism evidence="2 3">
    <name type="scientific">Venturia effusa</name>
    <dbReference type="NCBI Taxonomy" id="50376"/>
    <lineage>
        <taxon>Eukaryota</taxon>
        <taxon>Fungi</taxon>
        <taxon>Dikarya</taxon>
        <taxon>Ascomycota</taxon>
        <taxon>Pezizomycotina</taxon>
        <taxon>Dothideomycetes</taxon>
        <taxon>Pleosporomycetidae</taxon>
        <taxon>Venturiales</taxon>
        <taxon>Venturiaceae</taxon>
        <taxon>Venturia</taxon>
    </lineage>
</organism>
<dbReference type="GO" id="GO:0000166">
    <property type="term" value="F:nucleotide binding"/>
    <property type="evidence" value="ECO:0007669"/>
    <property type="project" value="InterPro"/>
</dbReference>
<gene>
    <name evidence="2" type="ORF">FKW77_010461</name>
</gene>
<evidence type="ECO:0000313" key="3">
    <source>
        <dbReference type="Proteomes" id="UP000316270"/>
    </source>
</evidence>
<sequence length="315" mass="34811">MKDDYGRSMHLVKEKCSVVQLGSQSHIVVAHIARFPTSGDKPDQLAPDVLRFILGSPDIIKTGLEVLQDGNLCETQLAVKVHGLRCLRIMHNSLSKKKFGGMGGLAALYLGKRLRGKGDTERQLSDWSLPHPLTEPQIEYAANDALISLLIHNEIASQISTSPHHSLLASLQPTLSSSSPNLHINPPTTPSPALLKQKAKTARERKHRQNFDSLDTDSKILYGKLRELRDKIMREAGWFDATQSRFVADTDTIFLLARERPVTVGELEGLGKKVQKATREVYWREFLGVVRGHLGLENVGDLGDLGSEGMFLGKG</sequence>
<dbReference type="GO" id="GO:0008408">
    <property type="term" value="F:3'-5' exonuclease activity"/>
    <property type="evidence" value="ECO:0007669"/>
    <property type="project" value="InterPro"/>
</dbReference>
<dbReference type="AlphaFoldDB" id="A0A517L2E6"/>
<dbReference type="STRING" id="50376.A0A517L2E6"/>
<dbReference type="InterPro" id="IPR036397">
    <property type="entry name" value="RNaseH_sf"/>
</dbReference>
<dbReference type="OrthoDB" id="1920326at2759"/>
<dbReference type="InterPro" id="IPR044876">
    <property type="entry name" value="HRDC_dom_sf"/>
</dbReference>
<name>A0A517L2E6_9PEZI</name>
<dbReference type="Pfam" id="PF01612">
    <property type="entry name" value="DNA_pol_A_exo1"/>
    <property type="match status" value="1"/>
</dbReference>
<dbReference type="InterPro" id="IPR012337">
    <property type="entry name" value="RNaseH-like_sf"/>
</dbReference>
<reference evidence="2 3" key="1">
    <citation type="submission" date="2019-07" db="EMBL/GenBank/DDBJ databases">
        <title>Finished genome of Venturia effusa.</title>
        <authorList>
            <person name="Young C.A."/>
            <person name="Cox M.P."/>
            <person name="Ganley A.R.D."/>
            <person name="David W.J."/>
        </authorList>
    </citation>
    <scope>NUCLEOTIDE SEQUENCE [LARGE SCALE GENOMIC DNA]</scope>
    <source>
        <strain evidence="3">albino</strain>
    </source>
</reference>
<keyword evidence="3" id="KW-1185">Reference proteome</keyword>
<accession>A0A517L2E6</accession>
<evidence type="ECO:0000313" key="2">
    <source>
        <dbReference type="EMBL" id="QDS69805.1"/>
    </source>
</evidence>
<dbReference type="SUPFAM" id="SSF53098">
    <property type="entry name" value="Ribonuclease H-like"/>
    <property type="match status" value="1"/>
</dbReference>
<dbReference type="SUPFAM" id="SSF47819">
    <property type="entry name" value="HRDC-like"/>
    <property type="match status" value="1"/>
</dbReference>
<evidence type="ECO:0000259" key="1">
    <source>
        <dbReference type="Pfam" id="PF01612"/>
    </source>
</evidence>
<dbReference type="InterPro" id="IPR010997">
    <property type="entry name" value="HRDC-like_sf"/>
</dbReference>
<protein>
    <recommendedName>
        <fullName evidence="1">3'-5' exonuclease domain-containing protein</fullName>
    </recommendedName>
</protein>
<dbReference type="Gene3D" id="3.30.420.10">
    <property type="entry name" value="Ribonuclease H-like superfamily/Ribonuclease H"/>
    <property type="match status" value="1"/>
</dbReference>
<proteinExistence type="predicted"/>
<dbReference type="Proteomes" id="UP000316270">
    <property type="component" value="Chromosome 3"/>
</dbReference>
<feature type="domain" description="3'-5' exonuclease" evidence="1">
    <location>
        <begin position="12"/>
        <end position="159"/>
    </location>
</feature>
<dbReference type="EMBL" id="CP042187">
    <property type="protein sequence ID" value="QDS69805.1"/>
    <property type="molecule type" value="Genomic_DNA"/>
</dbReference>
<dbReference type="GO" id="GO:0006139">
    <property type="term" value="P:nucleobase-containing compound metabolic process"/>
    <property type="evidence" value="ECO:0007669"/>
    <property type="project" value="InterPro"/>
</dbReference>
<dbReference type="Gene3D" id="1.10.150.80">
    <property type="entry name" value="HRDC domain"/>
    <property type="match status" value="1"/>
</dbReference>
<dbReference type="GO" id="GO:0003676">
    <property type="term" value="F:nucleic acid binding"/>
    <property type="evidence" value="ECO:0007669"/>
    <property type="project" value="InterPro"/>
</dbReference>